<reference evidence="2 3" key="1">
    <citation type="submission" date="2019-09" db="EMBL/GenBank/DDBJ databases">
        <title>Draft genome sequences of 48 bacterial type strains from the CCUG.</title>
        <authorList>
            <person name="Tunovic T."/>
            <person name="Pineiro-Iglesias B."/>
            <person name="Unosson C."/>
            <person name="Inganas E."/>
            <person name="Ohlen M."/>
            <person name="Cardew S."/>
            <person name="Jensie-Markopoulos S."/>
            <person name="Salva-Serra F."/>
            <person name="Jaen-Luchoro D."/>
            <person name="Karlsson R."/>
            <person name="Svensson-Stadler L."/>
            <person name="Chun J."/>
            <person name="Moore E."/>
        </authorList>
    </citation>
    <scope>NUCLEOTIDE SEQUENCE [LARGE SCALE GENOMIC DNA]</scope>
    <source>
        <strain evidence="2 3">CCUG 65687</strain>
    </source>
</reference>
<dbReference type="EMBL" id="VZOL01001011">
    <property type="protein sequence ID" value="KAB0644738.1"/>
    <property type="molecule type" value="Genomic_DNA"/>
</dbReference>
<feature type="non-terminal residue" evidence="2">
    <location>
        <position position="132"/>
    </location>
</feature>
<organism evidence="2 3">
    <name type="scientific">Burkholderia territorii</name>
    <dbReference type="NCBI Taxonomy" id="1503055"/>
    <lineage>
        <taxon>Bacteria</taxon>
        <taxon>Pseudomonadati</taxon>
        <taxon>Pseudomonadota</taxon>
        <taxon>Betaproteobacteria</taxon>
        <taxon>Burkholderiales</taxon>
        <taxon>Burkholderiaceae</taxon>
        <taxon>Burkholderia</taxon>
        <taxon>Burkholderia cepacia complex</taxon>
    </lineage>
</organism>
<protein>
    <submittedName>
        <fullName evidence="2">Sensor histidine kinase</fullName>
    </submittedName>
</protein>
<gene>
    <name evidence="2" type="ORF">F7R13_32835</name>
</gene>
<name>A0A6L3N6A3_9BURK</name>
<keyword evidence="1" id="KW-0472">Membrane</keyword>
<dbReference type="AlphaFoldDB" id="A0A6L3N6A3"/>
<feature type="transmembrane region" description="Helical" evidence="1">
    <location>
        <begin position="25"/>
        <end position="48"/>
    </location>
</feature>
<keyword evidence="2" id="KW-0418">Kinase</keyword>
<evidence type="ECO:0000313" key="2">
    <source>
        <dbReference type="EMBL" id="KAB0644738.1"/>
    </source>
</evidence>
<sequence length="132" mass="14516">MDHRAAADRRRSASRTPVGRRQRTLLYAGGIGVTLAALVASASLLYAMGRDYVQERYTQFAVRQFFVRFEFNLRTTGMDTLVTHEEAVWSTRSTDPALAARLADGHGRVVLQGSPRFPPVLALADLSPAQPA</sequence>
<keyword evidence="2" id="KW-0808">Transferase</keyword>
<accession>A0A6L3N6A3</accession>
<dbReference type="Proteomes" id="UP000473571">
    <property type="component" value="Unassembled WGS sequence"/>
</dbReference>
<keyword evidence="1" id="KW-0812">Transmembrane</keyword>
<proteinExistence type="predicted"/>
<comment type="caution">
    <text evidence="2">The sequence shown here is derived from an EMBL/GenBank/DDBJ whole genome shotgun (WGS) entry which is preliminary data.</text>
</comment>
<evidence type="ECO:0000256" key="1">
    <source>
        <dbReference type="SAM" id="Phobius"/>
    </source>
</evidence>
<dbReference type="GO" id="GO:0016301">
    <property type="term" value="F:kinase activity"/>
    <property type="evidence" value="ECO:0007669"/>
    <property type="project" value="UniProtKB-KW"/>
</dbReference>
<keyword evidence="1" id="KW-1133">Transmembrane helix</keyword>
<evidence type="ECO:0000313" key="3">
    <source>
        <dbReference type="Proteomes" id="UP000473571"/>
    </source>
</evidence>